<evidence type="ECO:0000313" key="3">
    <source>
        <dbReference type="Proteomes" id="UP001075354"/>
    </source>
</evidence>
<feature type="domain" description="Small ribosomal subunit protein mS35 mitochondrial conserved" evidence="1">
    <location>
        <begin position="190"/>
        <end position="260"/>
    </location>
</feature>
<proteinExistence type="predicted"/>
<dbReference type="InterPro" id="IPR019349">
    <property type="entry name" value="Ribosomal_mS35_mit"/>
</dbReference>
<dbReference type="PANTHER" id="PTHR13490:SF0">
    <property type="entry name" value="SMALL RIBOSOMAL SUBUNIT PROTEIN MS35"/>
    <property type="match status" value="1"/>
</dbReference>
<evidence type="ECO:0000259" key="1">
    <source>
        <dbReference type="Pfam" id="PF10213"/>
    </source>
</evidence>
<dbReference type="GO" id="GO:0032543">
    <property type="term" value="P:mitochondrial translation"/>
    <property type="evidence" value="ECO:0007669"/>
    <property type="project" value="InterPro"/>
</dbReference>
<dbReference type="Pfam" id="PF10213">
    <property type="entry name" value="MRP-S28"/>
    <property type="match status" value="1"/>
</dbReference>
<dbReference type="InterPro" id="IPR039848">
    <property type="entry name" value="Ribosomal_mS35_mt"/>
</dbReference>
<keyword evidence="3" id="KW-1185">Reference proteome</keyword>
<dbReference type="EMBL" id="JAPTSV010000008">
    <property type="protein sequence ID" value="KAJ1524834.1"/>
    <property type="molecule type" value="Genomic_DNA"/>
</dbReference>
<gene>
    <name evidence="2" type="ORF">ONE63_009703</name>
</gene>
<evidence type="ECO:0000313" key="2">
    <source>
        <dbReference type="EMBL" id="KAJ1524834.1"/>
    </source>
</evidence>
<dbReference type="GO" id="GO:0003735">
    <property type="term" value="F:structural constituent of ribosome"/>
    <property type="evidence" value="ECO:0007669"/>
    <property type="project" value="InterPro"/>
</dbReference>
<dbReference type="GO" id="GO:0005763">
    <property type="term" value="C:mitochondrial small ribosomal subunit"/>
    <property type="evidence" value="ECO:0007669"/>
    <property type="project" value="TreeGrafter"/>
</dbReference>
<sequence length="342" mass="39062">MSLLSVSRNSVKGLGGFKPIGAHLTLNYAVRLSAQAGADAPEFGDSSDEFRQLVIKPPRFVESKKTKKAGLHMVMSKDYKRADKIDPANVDWKSVWPGPRTFDPNSIPIPVRQGRLKPKARSFGKHANMELMKIPTFFHLTPPAIEAHCKELQRFCTPFPKELDTKAKCEQHFPLTVITNDYLHSSPTIRDPQARIVTVKLKVKDIPLDNHARDKFMRLVRDQYDEKTGTLTIVTDRCPLRKQNYDYAQYLLTALFFESWKVETWESEKTLEDMEVYEWDKNVSSKALASILKWTPDKLGKSVFHEPLKSEELKPEHLAYGAAVKEVVEGECLFAERVPYSI</sequence>
<name>A0AAV7XJP2_9NEOP</name>
<protein>
    <recommendedName>
        <fullName evidence="1">Small ribosomal subunit protein mS35 mitochondrial conserved domain-containing protein</fullName>
    </recommendedName>
</protein>
<organism evidence="2 3">
    <name type="scientific">Megalurothrips usitatus</name>
    <name type="common">bean blossom thrips</name>
    <dbReference type="NCBI Taxonomy" id="439358"/>
    <lineage>
        <taxon>Eukaryota</taxon>
        <taxon>Metazoa</taxon>
        <taxon>Ecdysozoa</taxon>
        <taxon>Arthropoda</taxon>
        <taxon>Hexapoda</taxon>
        <taxon>Insecta</taxon>
        <taxon>Pterygota</taxon>
        <taxon>Neoptera</taxon>
        <taxon>Paraneoptera</taxon>
        <taxon>Thysanoptera</taxon>
        <taxon>Terebrantia</taxon>
        <taxon>Thripoidea</taxon>
        <taxon>Thripidae</taxon>
        <taxon>Megalurothrips</taxon>
    </lineage>
</organism>
<accession>A0AAV7XJP2</accession>
<dbReference type="PANTHER" id="PTHR13490">
    <property type="entry name" value="MITOCHONDRIAL 28S RIBOSOMAL PROTEIN S28"/>
    <property type="match status" value="1"/>
</dbReference>
<dbReference type="AlphaFoldDB" id="A0AAV7XJP2"/>
<comment type="caution">
    <text evidence="2">The sequence shown here is derived from an EMBL/GenBank/DDBJ whole genome shotgun (WGS) entry which is preliminary data.</text>
</comment>
<dbReference type="Proteomes" id="UP001075354">
    <property type="component" value="Chromosome 8"/>
</dbReference>
<reference evidence="2" key="1">
    <citation type="submission" date="2022-12" db="EMBL/GenBank/DDBJ databases">
        <title>Chromosome-level genome assembly of the bean flower thrips Megalurothrips usitatus.</title>
        <authorList>
            <person name="Ma L."/>
            <person name="Liu Q."/>
            <person name="Li H."/>
            <person name="Cai W."/>
        </authorList>
    </citation>
    <scope>NUCLEOTIDE SEQUENCE</scope>
    <source>
        <strain evidence="2">Cailab_2022a</strain>
    </source>
</reference>